<evidence type="ECO:0000256" key="3">
    <source>
        <dbReference type="ARBA" id="ARBA00023125"/>
    </source>
</evidence>
<keyword evidence="1" id="KW-0677">Repeat</keyword>
<protein>
    <submittedName>
        <fullName evidence="9">Predicted protein</fullName>
    </submittedName>
</protein>
<dbReference type="GO" id="GO:0019185">
    <property type="term" value="C:snRNA-activating protein complex"/>
    <property type="evidence" value="ECO:0007669"/>
    <property type="project" value="TreeGrafter"/>
</dbReference>
<keyword evidence="2" id="KW-0805">Transcription regulation</keyword>
<dbReference type="GO" id="GO:0042795">
    <property type="term" value="P:snRNA transcription by RNA polymerase II"/>
    <property type="evidence" value="ECO:0007669"/>
    <property type="project" value="TreeGrafter"/>
</dbReference>
<dbReference type="Pfam" id="PF13921">
    <property type="entry name" value="Myb_DNA-bind_6"/>
    <property type="match status" value="1"/>
</dbReference>
<dbReference type="RefSeq" id="XP_003057960.1">
    <property type="nucleotide sequence ID" value="XM_003057914.1"/>
</dbReference>
<dbReference type="SUPFAM" id="SSF46689">
    <property type="entry name" value="Homeodomain-like"/>
    <property type="match status" value="2"/>
</dbReference>
<dbReference type="InterPro" id="IPR001005">
    <property type="entry name" value="SANT/Myb"/>
</dbReference>
<evidence type="ECO:0000256" key="4">
    <source>
        <dbReference type="ARBA" id="ARBA00023163"/>
    </source>
</evidence>
<keyword evidence="3" id="KW-0238">DNA-binding</keyword>
<feature type="non-terminal residue" evidence="9">
    <location>
        <position position="1"/>
    </location>
</feature>
<dbReference type="PROSITE" id="PS51293">
    <property type="entry name" value="SANT"/>
    <property type="match status" value="1"/>
</dbReference>
<evidence type="ECO:0000259" key="6">
    <source>
        <dbReference type="PROSITE" id="PS50090"/>
    </source>
</evidence>
<keyword evidence="10" id="KW-1185">Reference proteome</keyword>
<reference evidence="9 10" key="1">
    <citation type="journal article" date="2009" name="Science">
        <title>Green evolution and dynamic adaptations revealed by genomes of the marine picoeukaryotes Micromonas.</title>
        <authorList>
            <person name="Worden A.Z."/>
            <person name="Lee J.H."/>
            <person name="Mock T."/>
            <person name="Rouze P."/>
            <person name="Simmons M.P."/>
            <person name="Aerts A.L."/>
            <person name="Allen A.E."/>
            <person name="Cuvelier M.L."/>
            <person name="Derelle E."/>
            <person name="Everett M.V."/>
            <person name="Foulon E."/>
            <person name="Grimwood J."/>
            <person name="Gundlach H."/>
            <person name="Henrissat B."/>
            <person name="Napoli C."/>
            <person name="McDonald S.M."/>
            <person name="Parker M.S."/>
            <person name="Rombauts S."/>
            <person name="Salamov A."/>
            <person name="Von Dassow P."/>
            <person name="Badger J.H."/>
            <person name="Coutinho P.M."/>
            <person name="Demir E."/>
            <person name="Dubchak I."/>
            <person name="Gentemann C."/>
            <person name="Eikrem W."/>
            <person name="Gready J.E."/>
            <person name="John U."/>
            <person name="Lanier W."/>
            <person name="Lindquist E.A."/>
            <person name="Lucas S."/>
            <person name="Mayer K.F."/>
            <person name="Moreau H."/>
            <person name="Not F."/>
            <person name="Otillar R."/>
            <person name="Panaud O."/>
            <person name="Pangilinan J."/>
            <person name="Paulsen I."/>
            <person name="Piegu B."/>
            <person name="Poliakov A."/>
            <person name="Robbens S."/>
            <person name="Schmutz J."/>
            <person name="Toulza E."/>
            <person name="Wyss T."/>
            <person name="Zelensky A."/>
            <person name="Zhou K."/>
            <person name="Armbrust E.V."/>
            <person name="Bhattacharya D."/>
            <person name="Goodenough U.W."/>
            <person name="Van de Peer Y."/>
            <person name="Grigoriev I.V."/>
        </authorList>
    </citation>
    <scope>NUCLEOTIDE SEQUENCE [LARGE SCALE GENOMIC DNA]</scope>
    <source>
        <strain evidence="9 10">CCMP1545</strain>
    </source>
</reference>
<dbReference type="OrthoDB" id="2143914at2759"/>
<dbReference type="AlphaFoldDB" id="C1MPH7"/>
<organism evidence="10">
    <name type="scientific">Micromonas pusilla (strain CCMP1545)</name>
    <name type="common">Picoplanktonic green alga</name>
    <dbReference type="NCBI Taxonomy" id="564608"/>
    <lineage>
        <taxon>Eukaryota</taxon>
        <taxon>Viridiplantae</taxon>
        <taxon>Chlorophyta</taxon>
        <taxon>Mamiellophyceae</taxon>
        <taxon>Mamiellales</taxon>
        <taxon>Mamiellaceae</taxon>
        <taxon>Micromonas</taxon>
    </lineage>
</organism>
<feature type="domain" description="Myb-like" evidence="6">
    <location>
        <begin position="25"/>
        <end position="75"/>
    </location>
</feature>
<accession>C1MPH7</accession>
<feature type="domain" description="HTH myb-type" evidence="8">
    <location>
        <begin position="1"/>
        <end position="21"/>
    </location>
</feature>
<dbReference type="PROSITE" id="PS51294">
    <property type="entry name" value="HTH_MYB"/>
    <property type="match status" value="3"/>
</dbReference>
<feature type="non-terminal residue" evidence="9">
    <location>
        <position position="122"/>
    </location>
</feature>
<dbReference type="Gene3D" id="1.10.10.60">
    <property type="entry name" value="Homeodomain-like"/>
    <property type="match status" value="3"/>
</dbReference>
<keyword evidence="4" id="KW-0804">Transcription</keyword>
<dbReference type="GO" id="GO:0001006">
    <property type="term" value="F:RNA polymerase III type 3 promoter sequence-specific DNA binding"/>
    <property type="evidence" value="ECO:0007669"/>
    <property type="project" value="TreeGrafter"/>
</dbReference>
<evidence type="ECO:0000256" key="1">
    <source>
        <dbReference type="ARBA" id="ARBA00022737"/>
    </source>
</evidence>
<dbReference type="InterPro" id="IPR009057">
    <property type="entry name" value="Homeodomain-like_sf"/>
</dbReference>
<dbReference type="SMART" id="SM00717">
    <property type="entry name" value="SANT"/>
    <property type="match status" value="2"/>
</dbReference>
<dbReference type="GO" id="GO:0000978">
    <property type="term" value="F:RNA polymerase II cis-regulatory region sequence-specific DNA binding"/>
    <property type="evidence" value="ECO:0007669"/>
    <property type="project" value="TreeGrafter"/>
</dbReference>
<dbReference type="Proteomes" id="UP000001876">
    <property type="component" value="Unassembled WGS sequence"/>
</dbReference>
<keyword evidence="5" id="KW-0539">Nucleus</keyword>
<dbReference type="InterPro" id="IPR017884">
    <property type="entry name" value="SANT_dom"/>
</dbReference>
<evidence type="ECO:0000259" key="7">
    <source>
        <dbReference type="PROSITE" id="PS51293"/>
    </source>
</evidence>
<dbReference type="PROSITE" id="PS50090">
    <property type="entry name" value="MYB_LIKE"/>
    <property type="match status" value="3"/>
</dbReference>
<proteinExistence type="predicted"/>
<dbReference type="PANTHER" id="PTHR46621:SF1">
    <property type="entry name" value="SNRNA-ACTIVATING PROTEIN COMPLEX SUBUNIT 4"/>
    <property type="match status" value="1"/>
</dbReference>
<dbReference type="eggNOG" id="KOG0048">
    <property type="taxonomic scope" value="Eukaryota"/>
</dbReference>
<dbReference type="OMA" id="WNDTEDH"/>
<feature type="domain" description="HTH myb-type" evidence="8">
    <location>
        <begin position="25"/>
        <end position="79"/>
    </location>
</feature>
<evidence type="ECO:0000313" key="10">
    <source>
        <dbReference type="Proteomes" id="UP000001876"/>
    </source>
</evidence>
<evidence type="ECO:0000256" key="5">
    <source>
        <dbReference type="ARBA" id="ARBA00023242"/>
    </source>
</evidence>
<evidence type="ECO:0000256" key="2">
    <source>
        <dbReference type="ARBA" id="ARBA00023015"/>
    </source>
</evidence>
<evidence type="ECO:0000313" key="9">
    <source>
        <dbReference type="EMBL" id="EEH57911.1"/>
    </source>
</evidence>
<dbReference type="InterPro" id="IPR017930">
    <property type="entry name" value="Myb_dom"/>
</dbReference>
<dbReference type="CDD" id="cd00167">
    <property type="entry name" value="SANT"/>
    <property type="match status" value="2"/>
</dbReference>
<sequence>WALVAAELPGKTGQQCAQRWRHKVNPNIKKEKWTAQEDELLSRLYEEHGQRWAEIARHLEGRTDQQCMGRWRRHLDPTVKKDAWNDTEDHELMRLHDKLGPRWSNISKMLTGRTAQQCRARW</sequence>
<feature type="domain" description="SANT" evidence="7">
    <location>
        <begin position="28"/>
        <end position="68"/>
    </location>
</feature>
<dbReference type="InterPro" id="IPR051575">
    <property type="entry name" value="Myb-like_DNA-bd"/>
</dbReference>
<dbReference type="EMBL" id="GG663738">
    <property type="protein sequence ID" value="EEH57911.1"/>
    <property type="molecule type" value="Genomic_DNA"/>
</dbReference>
<evidence type="ECO:0000259" key="8">
    <source>
        <dbReference type="PROSITE" id="PS51294"/>
    </source>
</evidence>
<feature type="domain" description="HTH myb-type" evidence="8">
    <location>
        <begin position="80"/>
        <end position="122"/>
    </location>
</feature>
<dbReference type="STRING" id="564608.C1MPH7"/>
<dbReference type="GeneID" id="9683398"/>
<dbReference type="GO" id="GO:0042796">
    <property type="term" value="P:snRNA transcription by RNA polymerase III"/>
    <property type="evidence" value="ECO:0007669"/>
    <property type="project" value="TreeGrafter"/>
</dbReference>
<gene>
    <name evidence="9" type="ORF">MICPUCDRAFT_8389</name>
</gene>
<dbReference type="PANTHER" id="PTHR46621">
    <property type="entry name" value="SNRNA-ACTIVATING PROTEIN COMPLEX SUBUNIT 4"/>
    <property type="match status" value="1"/>
</dbReference>
<feature type="domain" description="Myb-like" evidence="6">
    <location>
        <begin position="1"/>
        <end position="24"/>
    </location>
</feature>
<dbReference type="KEGG" id="mpp:MICPUCDRAFT_8389"/>
<feature type="domain" description="Myb-like" evidence="6">
    <location>
        <begin position="76"/>
        <end position="122"/>
    </location>
</feature>
<dbReference type="FunFam" id="1.10.10.60:FF:000010">
    <property type="entry name" value="Transcriptional activator Myb isoform A"/>
    <property type="match status" value="1"/>
</dbReference>
<name>C1MPH7_MICPC</name>